<dbReference type="UniPathway" id="UPA00537">
    <property type="reaction ID" value="UER00595"/>
</dbReference>
<dbReference type="InterPro" id="IPR004143">
    <property type="entry name" value="BPL_LPL_catalytic"/>
</dbReference>
<dbReference type="GO" id="GO:0016874">
    <property type="term" value="F:ligase activity"/>
    <property type="evidence" value="ECO:0007669"/>
    <property type="project" value="UniProtKB-KW"/>
</dbReference>
<dbReference type="Proteomes" id="UP000266743">
    <property type="component" value="Chromosome 8"/>
</dbReference>
<dbReference type="PANTHER" id="PTHR12561">
    <property type="entry name" value="LIPOATE-PROTEIN LIGASE"/>
    <property type="match status" value="1"/>
</dbReference>
<dbReference type="InterPro" id="IPR045864">
    <property type="entry name" value="aa-tRNA-synth_II/BPL/LPL"/>
</dbReference>
<feature type="domain" description="BPL/LPL catalytic" evidence="3">
    <location>
        <begin position="64"/>
        <end position="234"/>
    </location>
</feature>
<evidence type="ECO:0000313" key="4">
    <source>
        <dbReference type="EMBL" id="RHW70755.1"/>
    </source>
</evidence>
<accession>A0A3L6L3L6</accession>
<evidence type="ECO:0000259" key="3">
    <source>
        <dbReference type="PROSITE" id="PS51733"/>
    </source>
</evidence>
<sequence length="512" mass="57121">MRAARLFLRPTISLLDFVNRHGASIRSDRLLSDKQRSVALISNSDVIYDNLATEEALLRGVVLRRQEALLLMYVNKPCVVVGRNQNIFSEVALRAAHHDGVSIARRNSGGGAVYHDLGNVSFSVFTHRDTYEPKRSIQLLRWHLCREFGIGPERITTTKRHDLFLDEMKITGSAMRVQRDIACHHFTLLVSSSGSRLGKYLKREGDYISFTTAAVGSVCSRTTTLKEAGVLTDSASADPVNFILRSMAGFFVEHSWDILAHKAPWETNPLNFGDNVDTVESKRTRECRETAAVFTLDTTKAIADGTVMIDGENRRPCAGASKTVREECVRLQSLGWLFNMPKFETRVAITLADILASEETFSKHAALPPSLIAWLLQSCTRVDIITLIENRRVTSITAYWIKQGKPAPEQPWFSCLLRYLVEGRYVDNVFADMGGKCSVLAAAIDLECSQIISGLPAIIPQLSAGGSRNGEAVGSVISLAEERERSHDVIQRFLQAVLDVWRRKNVFYPISY</sequence>
<dbReference type="EMBL" id="QSBY01000008">
    <property type="protein sequence ID" value="RHW70755.1"/>
    <property type="molecule type" value="Genomic_DNA"/>
</dbReference>
<dbReference type="Gene3D" id="3.30.930.10">
    <property type="entry name" value="Bira Bifunctional Protein, Domain 2"/>
    <property type="match status" value="1"/>
</dbReference>
<comment type="similarity">
    <text evidence="2">Belongs to the LplA family.</text>
</comment>
<proteinExistence type="inferred from homology"/>
<dbReference type="PROSITE" id="PS51733">
    <property type="entry name" value="BPL_LPL_CATALYTIC"/>
    <property type="match status" value="1"/>
</dbReference>
<keyword evidence="4" id="KW-0436">Ligase</keyword>
<dbReference type="SUPFAM" id="SSF55681">
    <property type="entry name" value="Class II aaRS and biotin synthetases"/>
    <property type="match status" value="1"/>
</dbReference>
<reference evidence="4" key="1">
    <citation type="submission" date="2018-09" db="EMBL/GenBank/DDBJ databases">
        <title>whole genome sequence of T. equiperdum IVM-t1 strain.</title>
        <authorList>
            <person name="Suganuma K."/>
        </authorList>
    </citation>
    <scope>NUCLEOTIDE SEQUENCE [LARGE SCALE GENOMIC DNA]</scope>
    <source>
        <strain evidence="4">IVM-t1</strain>
    </source>
</reference>
<organism evidence="4">
    <name type="scientific">Trypanosoma brucei equiperdum</name>
    <dbReference type="NCBI Taxonomy" id="630700"/>
    <lineage>
        <taxon>Eukaryota</taxon>
        <taxon>Discoba</taxon>
        <taxon>Euglenozoa</taxon>
        <taxon>Kinetoplastea</taxon>
        <taxon>Metakinetoplastina</taxon>
        <taxon>Trypanosomatida</taxon>
        <taxon>Trypanosomatidae</taxon>
        <taxon>Trypanosoma</taxon>
    </lineage>
</organism>
<gene>
    <name evidence="4" type="ORF">DPX39_080006000</name>
</gene>
<dbReference type="GO" id="GO:0005737">
    <property type="term" value="C:cytoplasm"/>
    <property type="evidence" value="ECO:0007669"/>
    <property type="project" value="TreeGrafter"/>
</dbReference>
<dbReference type="Pfam" id="PF21948">
    <property type="entry name" value="LplA-B_cat"/>
    <property type="match status" value="1"/>
</dbReference>
<dbReference type="PANTHER" id="PTHR12561:SF3">
    <property type="entry name" value="LIPOYLTRANSFERASE 1, MITOCHONDRIAL"/>
    <property type="match status" value="1"/>
</dbReference>
<comment type="caution">
    <text evidence="4">The sequence shown here is derived from an EMBL/GenBank/DDBJ whole genome shotgun (WGS) entry which is preliminary data.</text>
</comment>
<comment type="pathway">
    <text evidence="1">Protein modification; protein lipoylation via exogenous pathway; protein N(6)-(lipoyl)lysine from lipoate: step 2/2.</text>
</comment>
<dbReference type="InterPro" id="IPR004562">
    <property type="entry name" value="LipoylTrfase_LipoateP_Ligase"/>
</dbReference>
<dbReference type="GO" id="GO:0009249">
    <property type="term" value="P:protein lipoylation"/>
    <property type="evidence" value="ECO:0007669"/>
    <property type="project" value="InterPro"/>
</dbReference>
<protein>
    <submittedName>
        <fullName evidence="4">Lipoate-protein ligase</fullName>
    </submittedName>
</protein>
<name>A0A3L6L3L6_9TRYP</name>
<evidence type="ECO:0000256" key="2">
    <source>
        <dbReference type="ARBA" id="ARBA00008242"/>
    </source>
</evidence>
<dbReference type="GO" id="GO:0017118">
    <property type="term" value="F:lipoyltransferase activity"/>
    <property type="evidence" value="ECO:0007669"/>
    <property type="project" value="TreeGrafter"/>
</dbReference>
<dbReference type="AlphaFoldDB" id="A0A3L6L3L6"/>
<evidence type="ECO:0000256" key="1">
    <source>
        <dbReference type="ARBA" id="ARBA00005085"/>
    </source>
</evidence>
<dbReference type="CDD" id="cd16443">
    <property type="entry name" value="LplA"/>
    <property type="match status" value="1"/>
</dbReference>